<dbReference type="EMBL" id="DF973471">
    <property type="protein sequence ID" value="GAU31889.1"/>
    <property type="molecule type" value="Genomic_DNA"/>
</dbReference>
<organism evidence="1 2">
    <name type="scientific">Trifolium subterraneum</name>
    <name type="common">Subterranean clover</name>
    <dbReference type="NCBI Taxonomy" id="3900"/>
    <lineage>
        <taxon>Eukaryota</taxon>
        <taxon>Viridiplantae</taxon>
        <taxon>Streptophyta</taxon>
        <taxon>Embryophyta</taxon>
        <taxon>Tracheophyta</taxon>
        <taxon>Spermatophyta</taxon>
        <taxon>Magnoliopsida</taxon>
        <taxon>eudicotyledons</taxon>
        <taxon>Gunneridae</taxon>
        <taxon>Pentapetalae</taxon>
        <taxon>rosids</taxon>
        <taxon>fabids</taxon>
        <taxon>Fabales</taxon>
        <taxon>Fabaceae</taxon>
        <taxon>Papilionoideae</taxon>
        <taxon>50 kb inversion clade</taxon>
        <taxon>NPAAA clade</taxon>
        <taxon>Hologalegina</taxon>
        <taxon>IRL clade</taxon>
        <taxon>Trifolieae</taxon>
        <taxon>Trifolium</taxon>
    </lineage>
</organism>
<evidence type="ECO:0000313" key="2">
    <source>
        <dbReference type="Proteomes" id="UP000242715"/>
    </source>
</evidence>
<sequence length="136" mass="15541">MIRRSIEKKKKHTLRWAQKALQALVSTKGTVYPESSNKNNNCTKLCFVVQGVGTHCIDNRNVTDNSHYKTQQVAGSPFPKSRRKVICWQPIDGELREAAHKVLARELECPLELDASCNGCHCDHFKERSIHWKRGV</sequence>
<evidence type="ECO:0000313" key="1">
    <source>
        <dbReference type="EMBL" id="GAU31889.1"/>
    </source>
</evidence>
<dbReference type="Proteomes" id="UP000242715">
    <property type="component" value="Unassembled WGS sequence"/>
</dbReference>
<gene>
    <name evidence="1" type="ORF">TSUD_270740</name>
</gene>
<protein>
    <submittedName>
        <fullName evidence="1">Uncharacterized protein</fullName>
    </submittedName>
</protein>
<reference evidence="2" key="1">
    <citation type="journal article" date="2017" name="Front. Plant Sci.">
        <title>Climate Clever Clovers: New Paradigm to Reduce the Environmental Footprint of Ruminants by Breeding Low Methanogenic Forages Utilizing Haplotype Variation.</title>
        <authorList>
            <person name="Kaur P."/>
            <person name="Appels R."/>
            <person name="Bayer P.E."/>
            <person name="Keeble-Gagnere G."/>
            <person name="Wang J."/>
            <person name="Hirakawa H."/>
            <person name="Shirasawa K."/>
            <person name="Vercoe P."/>
            <person name="Stefanova K."/>
            <person name="Durmic Z."/>
            <person name="Nichols P."/>
            <person name="Revell C."/>
            <person name="Isobe S.N."/>
            <person name="Edwards D."/>
            <person name="Erskine W."/>
        </authorList>
    </citation>
    <scope>NUCLEOTIDE SEQUENCE [LARGE SCALE GENOMIC DNA]</scope>
    <source>
        <strain evidence="2">cv. Daliak</strain>
    </source>
</reference>
<name>A0A2Z6NJQ7_TRISU</name>
<accession>A0A2Z6NJQ7</accession>
<dbReference type="AlphaFoldDB" id="A0A2Z6NJQ7"/>
<keyword evidence="2" id="KW-1185">Reference proteome</keyword>
<proteinExistence type="predicted"/>